<dbReference type="PANTHER" id="PTHR10361:SF28">
    <property type="entry name" value="P3 PROTEIN-RELATED"/>
    <property type="match status" value="1"/>
</dbReference>
<dbReference type="AlphaFoldDB" id="A0A914ED24"/>
<dbReference type="Pfam" id="PF01758">
    <property type="entry name" value="SBF"/>
    <property type="match status" value="1"/>
</dbReference>
<feature type="transmembrane region" description="Helical" evidence="7">
    <location>
        <begin position="204"/>
        <end position="226"/>
    </location>
</feature>
<evidence type="ECO:0000256" key="6">
    <source>
        <dbReference type="ARBA" id="ARBA00023136"/>
    </source>
</evidence>
<feature type="transmembrane region" description="Helical" evidence="7">
    <location>
        <begin position="267"/>
        <end position="287"/>
    </location>
</feature>
<evidence type="ECO:0000256" key="4">
    <source>
        <dbReference type="ARBA" id="ARBA00022847"/>
    </source>
</evidence>
<dbReference type="GO" id="GO:0016020">
    <property type="term" value="C:membrane"/>
    <property type="evidence" value="ECO:0007669"/>
    <property type="project" value="UniProtKB-SubCell"/>
</dbReference>
<evidence type="ECO:0000256" key="2">
    <source>
        <dbReference type="ARBA" id="ARBA00006528"/>
    </source>
</evidence>
<comment type="similarity">
    <text evidence="2">Belongs to the bile acid:sodium symporter (BASS) (TC 2.A.28) family.</text>
</comment>
<evidence type="ECO:0000256" key="1">
    <source>
        <dbReference type="ARBA" id="ARBA00004141"/>
    </source>
</evidence>
<keyword evidence="4" id="KW-0769">Symport</keyword>
<reference evidence="10" key="1">
    <citation type="submission" date="2022-11" db="UniProtKB">
        <authorList>
            <consortium name="WormBaseParasite"/>
        </authorList>
    </citation>
    <scope>IDENTIFICATION</scope>
</reference>
<protein>
    <submittedName>
        <fullName evidence="10">Uncharacterized protein</fullName>
    </submittedName>
</protein>
<organism evidence="9 10">
    <name type="scientific">Acrobeloides nanus</name>
    <dbReference type="NCBI Taxonomy" id="290746"/>
    <lineage>
        <taxon>Eukaryota</taxon>
        <taxon>Metazoa</taxon>
        <taxon>Ecdysozoa</taxon>
        <taxon>Nematoda</taxon>
        <taxon>Chromadorea</taxon>
        <taxon>Rhabditida</taxon>
        <taxon>Tylenchina</taxon>
        <taxon>Cephalobomorpha</taxon>
        <taxon>Cephaloboidea</taxon>
        <taxon>Cephalobidae</taxon>
        <taxon>Acrobeloides</taxon>
    </lineage>
</organism>
<evidence type="ECO:0000256" key="8">
    <source>
        <dbReference type="SAM" id="SignalP"/>
    </source>
</evidence>
<dbReference type="GO" id="GO:0015293">
    <property type="term" value="F:symporter activity"/>
    <property type="evidence" value="ECO:0007669"/>
    <property type="project" value="UniProtKB-KW"/>
</dbReference>
<keyword evidence="8" id="KW-0732">Signal</keyword>
<feature type="transmembrane region" description="Helical" evidence="7">
    <location>
        <begin position="371"/>
        <end position="395"/>
    </location>
</feature>
<feature type="transmembrane region" description="Helical" evidence="7">
    <location>
        <begin position="238"/>
        <end position="260"/>
    </location>
</feature>
<feature type="chain" id="PRO_5037678294" evidence="8">
    <location>
        <begin position="26"/>
        <end position="548"/>
    </location>
</feature>
<dbReference type="InterPro" id="IPR004710">
    <property type="entry name" value="Bilac:Na_transpt"/>
</dbReference>
<feature type="transmembrane region" description="Helical" evidence="7">
    <location>
        <begin position="432"/>
        <end position="454"/>
    </location>
</feature>
<keyword evidence="3 7" id="KW-0812">Transmembrane</keyword>
<evidence type="ECO:0000256" key="7">
    <source>
        <dbReference type="SAM" id="Phobius"/>
    </source>
</evidence>
<feature type="signal peptide" evidence="8">
    <location>
        <begin position="1"/>
        <end position="25"/>
    </location>
</feature>
<evidence type="ECO:0000256" key="5">
    <source>
        <dbReference type="ARBA" id="ARBA00022989"/>
    </source>
</evidence>
<sequence>MVAKKHGCPILLFFKLLLHFAISTASSIHQFATISIQPPIIHDLVEDQTRNFLVEVGFDETKFSSRNLSNSLLRLELKSLHPEVANVDQRFYTMNMSKGNLRDGQIIYQLNTSVTGRLLGKTAIQVHLTSTNENFDLQHEFMEMPQHFEHEHQTALDLWVIRNPNWQKYDKIFVGVLVLVISIANILMGCEIDLNMVFETIKKPIAPAIGFTTQFFIMPLLAYAIAHLGLASKGLYSFALGLFVTGCAPGGGASNFWTILLNGNANLSVTMTFLSTLLSIVMIPLWMNLLGYQFLRGYNQQTTVRVPYHKICSSLVMLIIPLLIGVWIAKWKPSWGAKARKILRPFIIFVVVFLIVFGTITNTYMFRLMTWPALTAGLLLPLCGFMFGCFISILLRQPPPNVTAIAIETGVQNTGIAIMLLKFSFQEPDADISALLPVIVACSTPLPLLFGYVIHKIIKCARNSTQTARVDVEYVAEKDGIDTPKKISISLGSTQLDHTQSRPLIKNSRLPSFFSGSGLPDPNEATEEEMEYVSRVLEQVLTPGVIPD</sequence>
<dbReference type="Proteomes" id="UP000887540">
    <property type="component" value="Unplaced"/>
</dbReference>
<keyword evidence="4" id="KW-0813">Transport</keyword>
<dbReference type="InterPro" id="IPR038770">
    <property type="entry name" value="Na+/solute_symporter_sf"/>
</dbReference>
<dbReference type="InterPro" id="IPR002657">
    <property type="entry name" value="BilAc:Na_symport/Acr3"/>
</dbReference>
<dbReference type="Gene3D" id="1.20.1530.20">
    <property type="match status" value="1"/>
</dbReference>
<evidence type="ECO:0000313" key="9">
    <source>
        <dbReference type="Proteomes" id="UP000887540"/>
    </source>
</evidence>
<feature type="transmembrane region" description="Helical" evidence="7">
    <location>
        <begin position="342"/>
        <end position="365"/>
    </location>
</feature>
<keyword evidence="9" id="KW-1185">Reference proteome</keyword>
<keyword evidence="5 7" id="KW-1133">Transmembrane helix</keyword>
<feature type="transmembrane region" description="Helical" evidence="7">
    <location>
        <begin position="172"/>
        <end position="192"/>
    </location>
</feature>
<accession>A0A914ED24</accession>
<keyword evidence="6 7" id="KW-0472">Membrane</keyword>
<dbReference type="WBParaSite" id="ACRNAN_scaffold7370.g18506.t1">
    <property type="protein sequence ID" value="ACRNAN_scaffold7370.g18506.t1"/>
    <property type="gene ID" value="ACRNAN_scaffold7370.g18506"/>
</dbReference>
<evidence type="ECO:0000313" key="10">
    <source>
        <dbReference type="WBParaSite" id="ACRNAN_scaffold7370.g18506.t1"/>
    </source>
</evidence>
<feature type="transmembrane region" description="Helical" evidence="7">
    <location>
        <begin position="307"/>
        <end position="330"/>
    </location>
</feature>
<comment type="subcellular location">
    <subcellularLocation>
        <location evidence="1">Membrane</location>
        <topology evidence="1">Multi-pass membrane protein</topology>
    </subcellularLocation>
</comment>
<proteinExistence type="inferred from homology"/>
<evidence type="ECO:0000256" key="3">
    <source>
        <dbReference type="ARBA" id="ARBA00022692"/>
    </source>
</evidence>
<name>A0A914ED24_9BILA</name>
<dbReference type="PANTHER" id="PTHR10361">
    <property type="entry name" value="SODIUM-BILE ACID COTRANSPORTER"/>
    <property type="match status" value="1"/>
</dbReference>